<dbReference type="Pfam" id="PF07494">
    <property type="entry name" value="Reg_prop"/>
    <property type="match status" value="1"/>
</dbReference>
<keyword evidence="5" id="KW-1185">Reference proteome</keyword>
<proteinExistence type="predicted"/>
<dbReference type="Gene3D" id="2.130.10.10">
    <property type="entry name" value="YVTN repeat-like/Quinoprotein amine dehydrogenase"/>
    <property type="match status" value="3"/>
</dbReference>
<organism evidence="4 5">
    <name type="scientific">Flavobacterium supellecticarium</name>
    <dbReference type="NCBI Taxonomy" id="2565924"/>
    <lineage>
        <taxon>Bacteria</taxon>
        <taxon>Pseudomonadati</taxon>
        <taxon>Bacteroidota</taxon>
        <taxon>Flavobacteriia</taxon>
        <taxon>Flavobacteriales</taxon>
        <taxon>Flavobacteriaceae</taxon>
        <taxon>Flavobacterium</taxon>
    </lineage>
</organism>
<dbReference type="NCBIfam" id="TIGR04183">
    <property type="entry name" value="Por_Secre_tail"/>
    <property type="match status" value="1"/>
</dbReference>
<evidence type="ECO:0000256" key="2">
    <source>
        <dbReference type="SAM" id="SignalP"/>
    </source>
</evidence>
<dbReference type="AlphaFoldDB" id="A0A4S3ZRC4"/>
<name>A0A4S3ZRC4_9FLAO</name>
<comment type="caution">
    <text evidence="4">The sequence shown here is derived from an EMBL/GenBank/DDBJ whole genome shotgun (WGS) entry which is preliminary data.</text>
</comment>
<evidence type="ECO:0000313" key="5">
    <source>
        <dbReference type="Proteomes" id="UP000307507"/>
    </source>
</evidence>
<dbReference type="Proteomes" id="UP000307507">
    <property type="component" value="Unassembled WGS sequence"/>
</dbReference>
<keyword evidence="1 2" id="KW-0732">Signal</keyword>
<evidence type="ECO:0000313" key="4">
    <source>
        <dbReference type="EMBL" id="THF48164.1"/>
    </source>
</evidence>
<protein>
    <submittedName>
        <fullName evidence="4">T9SS type A sorting domain-containing protein</fullName>
    </submittedName>
</protein>
<dbReference type="SUPFAM" id="SSF101898">
    <property type="entry name" value="NHL repeat"/>
    <property type="match status" value="1"/>
</dbReference>
<feature type="signal peptide" evidence="2">
    <location>
        <begin position="1"/>
        <end position="19"/>
    </location>
</feature>
<dbReference type="InterPro" id="IPR015943">
    <property type="entry name" value="WD40/YVTN_repeat-like_dom_sf"/>
</dbReference>
<dbReference type="EMBL" id="SSNZ01000009">
    <property type="protein sequence ID" value="THF48164.1"/>
    <property type="molecule type" value="Genomic_DNA"/>
</dbReference>
<dbReference type="InterPro" id="IPR048954">
    <property type="entry name" value="PorZ_N"/>
</dbReference>
<dbReference type="RefSeq" id="WP_136404066.1">
    <property type="nucleotide sequence ID" value="NZ_SSNZ01000009.1"/>
</dbReference>
<dbReference type="InterPro" id="IPR011110">
    <property type="entry name" value="Reg_prop"/>
</dbReference>
<feature type="domain" description="PorZ N-terminal beta-propeller" evidence="3">
    <location>
        <begin position="44"/>
        <end position="205"/>
    </location>
</feature>
<dbReference type="InterPro" id="IPR011044">
    <property type="entry name" value="Quino_amine_DH_bsu"/>
</dbReference>
<evidence type="ECO:0000256" key="1">
    <source>
        <dbReference type="ARBA" id="ARBA00022729"/>
    </source>
</evidence>
<accession>A0A4S3ZRC4</accession>
<evidence type="ECO:0000259" key="3">
    <source>
        <dbReference type="Pfam" id="PF21544"/>
    </source>
</evidence>
<dbReference type="InterPro" id="IPR026444">
    <property type="entry name" value="Secre_tail"/>
</dbReference>
<feature type="chain" id="PRO_5020852119" evidence="2">
    <location>
        <begin position="20"/>
        <end position="763"/>
    </location>
</feature>
<dbReference type="SUPFAM" id="SSF50969">
    <property type="entry name" value="YVTN repeat-like/Quinoprotein amine dehydrogenase"/>
    <property type="match status" value="1"/>
</dbReference>
<reference evidence="4 5" key="1">
    <citation type="submission" date="2019-04" db="EMBL/GenBank/DDBJ databases">
        <title>Flavobacterium sp. nov. isolated from construction timber.</title>
        <authorList>
            <person name="Lin S.-Y."/>
            <person name="Chang C.-T."/>
            <person name="Young C.-C."/>
        </authorList>
    </citation>
    <scope>NUCLEOTIDE SEQUENCE [LARGE SCALE GENOMIC DNA]</scope>
    <source>
        <strain evidence="4 5">CC-CTC003</strain>
    </source>
</reference>
<dbReference type="Pfam" id="PF21544">
    <property type="entry name" value="PorZ_N_b_propeller"/>
    <property type="match status" value="1"/>
</dbReference>
<gene>
    <name evidence="4" type="ORF">E6C50_15070</name>
</gene>
<sequence>MKKILYSILTLLFVTPFFAQQNQLWRGFFSFAEVTDIAATPIRVFATSENAVFSKSLVTNELKTTTSINGFKAETITAMHFSVTKNKTFVGNDNGLLLVVNEADGSVFNVVDIVNKPSIAPNKKKINHLYENDGKLYISCDFGLCVYNLATMEFGDTYFIGPTGQEVEVLQTTVFNGMIYAVTRNNGIRRASVANPNLIDFSQWQEFDAGSWLGAVTFNNRLLLANANNRMYSYTNAAIQEVYTTMQQAVDFKSFNDRLVYTSANHVYVFDPAMVLLAHITQIPDVVTTFTCGVATGNNIFIGTKDKGMYSTTTTNSMVFQNNTPDGPVRNKIFSLKKAPSALWVLYGDYDRYYNPYPLDAYGISKFKESSGWSLIPYEELSGAKSLSRVTLNPNNENQVFVSSYYSGLLKIENDAVVTLYTQLNTGNNGLESLPPPNNNDIRINGPAFDRRGNLWMTNSLVAKGLKVLRADNQWVSYDLSNATVQPETNSYGPLIVDKNNTKWIPSVSNGLIGFNENYGNKFITIKSGTDSGNLADNDVRTVAVDTRNQLWIGTNKGLRILPSVDRFLTETSLTTNAIIILEDGLAQELFYQQVILDIAVDGSNNKWLSIAGGGVFQVSPNGQSVLHKFTKENSPLPSNNINDIEIDGVTGEVFFATDKGMVSFQGTATKANENLNNVYVFPNPVRPGFEGDVNISGLIDKANVKITDIEGNLVYETTSQGGTITWDTRAFGKYKVASGVYMIFISSEDGSETKVKKVMVIR</sequence>
<dbReference type="OrthoDB" id="9807410at2"/>